<evidence type="ECO:0000313" key="5">
    <source>
        <dbReference type="Proteomes" id="UP000623681"/>
    </source>
</evidence>
<protein>
    <submittedName>
        <fullName evidence="4">DUF4179 domain-containing protein</fullName>
    </submittedName>
</protein>
<keyword evidence="1" id="KW-0812">Transmembrane</keyword>
<proteinExistence type="predicted"/>
<dbReference type="EMBL" id="JAESWA010000004">
    <property type="protein sequence ID" value="MBL4930320.1"/>
    <property type="molecule type" value="Genomic_DNA"/>
</dbReference>
<reference evidence="4" key="1">
    <citation type="submission" date="2021-01" db="EMBL/GenBank/DDBJ databases">
        <title>Genome public.</title>
        <authorList>
            <person name="Liu C."/>
            <person name="Sun Q."/>
        </authorList>
    </citation>
    <scope>NUCLEOTIDE SEQUENCE</scope>
    <source>
        <strain evidence="4">YIM B02565</strain>
    </source>
</reference>
<dbReference type="Pfam" id="PF13786">
    <property type="entry name" value="DUF4179"/>
    <property type="match status" value="1"/>
</dbReference>
<feature type="domain" description="DUF4179" evidence="2">
    <location>
        <begin position="42"/>
        <end position="135"/>
    </location>
</feature>
<keyword evidence="5" id="KW-1185">Reference proteome</keyword>
<feature type="transmembrane region" description="Helical" evidence="1">
    <location>
        <begin position="50"/>
        <end position="68"/>
    </location>
</feature>
<dbReference type="RefSeq" id="WP_202765705.1">
    <property type="nucleotide sequence ID" value="NZ_JAESWA010000004.1"/>
</dbReference>
<dbReference type="InterPro" id="IPR040680">
    <property type="entry name" value="DUF5643"/>
</dbReference>
<name>A0A937FA21_9CLOT</name>
<evidence type="ECO:0000259" key="2">
    <source>
        <dbReference type="Pfam" id="PF13786"/>
    </source>
</evidence>
<feature type="domain" description="DUF5643" evidence="3">
    <location>
        <begin position="233"/>
        <end position="342"/>
    </location>
</feature>
<accession>A0A937FA21</accession>
<dbReference type="AlphaFoldDB" id="A0A937FA21"/>
<keyword evidence="1" id="KW-1133">Transmembrane helix</keyword>
<sequence>MSDFDEIIKKNINNEKWAVPKNFDNKICTLMQNLPDGSVKMKRKVNTQKFIAVACVLLIFIIGISFNSPSVKAAVNNVIGYFKGNNDSKFSGDEVRFEALNNPIGIAVKDKGIKFTVDNIAVDDNFIYVFYTVESDKEIEKKDSTDELSAFFNQANIKYKVDGRALEFGANDDCEAYFESDRVLKGMEKVNISSVNLKDKFKLEILAESILGTKGTWKIETDVDKSKVAIDSKIIKPNIKTSINLGDNINREITIDKVIISPLGNQIVITSDSNIKDYLLYYFAITDDKGNYSTIFNRNINETSNGKTIITFEFLGINKNSEYFNIVPIHFKFNSKDTQSEHLNISKLPETIKLSEHGSLTIENVKFYKTQIKISYRKNGVVTPYNFFKFFDKNDKELEKPSGYNEEHLDRSTGIYTSTFYLNKDDNNDYSDYVKLYRAKDTDLNVFKDQAIKINLR</sequence>
<evidence type="ECO:0000259" key="3">
    <source>
        <dbReference type="Pfam" id="PF18705"/>
    </source>
</evidence>
<dbReference type="Pfam" id="PF18705">
    <property type="entry name" value="DUF5643"/>
    <property type="match status" value="1"/>
</dbReference>
<comment type="caution">
    <text evidence="4">The sequence shown here is derived from an EMBL/GenBank/DDBJ whole genome shotgun (WGS) entry which is preliminary data.</text>
</comment>
<evidence type="ECO:0000256" key="1">
    <source>
        <dbReference type="SAM" id="Phobius"/>
    </source>
</evidence>
<evidence type="ECO:0000313" key="4">
    <source>
        <dbReference type="EMBL" id="MBL4930320.1"/>
    </source>
</evidence>
<gene>
    <name evidence="4" type="ORF">JK634_00650</name>
</gene>
<dbReference type="Proteomes" id="UP000623681">
    <property type="component" value="Unassembled WGS sequence"/>
</dbReference>
<keyword evidence="1" id="KW-0472">Membrane</keyword>
<dbReference type="InterPro" id="IPR025436">
    <property type="entry name" value="DUF4179"/>
</dbReference>
<organism evidence="4 5">
    <name type="scientific">Clostridium paridis</name>
    <dbReference type="NCBI Taxonomy" id="2803863"/>
    <lineage>
        <taxon>Bacteria</taxon>
        <taxon>Bacillati</taxon>
        <taxon>Bacillota</taxon>
        <taxon>Clostridia</taxon>
        <taxon>Eubacteriales</taxon>
        <taxon>Clostridiaceae</taxon>
        <taxon>Clostridium</taxon>
    </lineage>
</organism>
<dbReference type="Gene3D" id="2.60.40.1630">
    <property type="entry name" value="bacillus anthracis domain"/>
    <property type="match status" value="1"/>
</dbReference>